<evidence type="ECO:0000313" key="1">
    <source>
        <dbReference type="EMBL" id="ANP74499.1"/>
    </source>
</evidence>
<dbReference type="RefSeq" id="WP_157109288.1">
    <property type="nucleotide sequence ID" value="NZ_CP016282.1"/>
</dbReference>
<dbReference type="Proteomes" id="UP000092582">
    <property type="component" value="Chromosome 1"/>
</dbReference>
<accession>A0A1B1BPE0</accession>
<name>A0A1B1BPE0_9MICO</name>
<sequence length="54" mass="6045">MRVLWVLFLLGVLWAFVSSALVLPHLMIILPTLGLISPLLILPFIYPTESSDQP</sequence>
<dbReference type="EMBL" id="CP016282">
    <property type="protein sequence ID" value="ANP74499.1"/>
    <property type="molecule type" value="Genomic_DNA"/>
</dbReference>
<reference evidence="1 2" key="1">
    <citation type="submission" date="2016-06" db="EMBL/GenBank/DDBJ databases">
        <title>Genome sequencing of Cryobacterium arcticum PAMC 27867.</title>
        <authorList>
            <person name="Lee J."/>
            <person name="Kim O.-S."/>
        </authorList>
    </citation>
    <scope>NUCLEOTIDE SEQUENCE [LARGE SCALE GENOMIC DNA]</scope>
    <source>
        <strain evidence="1 2">PAMC 27867</strain>
    </source>
</reference>
<proteinExistence type="predicted"/>
<dbReference type="KEGG" id="cart:PA27867_3577"/>
<protein>
    <submittedName>
        <fullName evidence="1">Uncharacterized protein</fullName>
    </submittedName>
</protein>
<dbReference type="STRING" id="670052.PA27867_3577"/>
<dbReference type="AlphaFoldDB" id="A0A1B1BPE0"/>
<gene>
    <name evidence="1" type="ORF">PA27867_3577</name>
</gene>
<keyword evidence="2" id="KW-1185">Reference proteome</keyword>
<organism evidence="1 2">
    <name type="scientific">Cryobacterium arcticum</name>
    <dbReference type="NCBI Taxonomy" id="670052"/>
    <lineage>
        <taxon>Bacteria</taxon>
        <taxon>Bacillati</taxon>
        <taxon>Actinomycetota</taxon>
        <taxon>Actinomycetes</taxon>
        <taxon>Micrococcales</taxon>
        <taxon>Microbacteriaceae</taxon>
        <taxon>Cryobacterium</taxon>
    </lineage>
</organism>
<evidence type="ECO:0000313" key="2">
    <source>
        <dbReference type="Proteomes" id="UP000092582"/>
    </source>
</evidence>